<keyword evidence="2" id="KW-1185">Reference proteome</keyword>
<dbReference type="Proteomes" id="UP000004218">
    <property type="component" value="Unassembled WGS sequence"/>
</dbReference>
<proteinExistence type="predicted"/>
<dbReference type="AlphaFoldDB" id="E0DHN8"/>
<protein>
    <submittedName>
        <fullName evidence="1">Uncharacterized protein</fullName>
    </submittedName>
</protein>
<name>E0DHN8_9CORY</name>
<gene>
    <name evidence="1" type="ORF">HMPREF0299_6328</name>
</gene>
<reference evidence="1" key="1">
    <citation type="submission" date="2010-08" db="EMBL/GenBank/DDBJ databases">
        <authorList>
            <person name="Harkins D.M."/>
            <person name="Madupu R."/>
            <person name="Durkin A.S."/>
            <person name="Torralba M."/>
            <person name="Methe B."/>
            <person name="Sutton G.G."/>
            <person name="Nelson K.E."/>
        </authorList>
    </citation>
    <scope>NUCLEOTIDE SEQUENCE [LARGE SCALE GENOMIC DNA]</scope>
    <source>
        <strain evidence="1">ATCC 14266</strain>
    </source>
</reference>
<organism evidence="1 2">
    <name type="scientific">Corynebacterium matruchotii ATCC 14266</name>
    <dbReference type="NCBI Taxonomy" id="553207"/>
    <lineage>
        <taxon>Bacteria</taxon>
        <taxon>Bacillati</taxon>
        <taxon>Actinomycetota</taxon>
        <taxon>Actinomycetes</taxon>
        <taxon>Mycobacteriales</taxon>
        <taxon>Corynebacteriaceae</taxon>
        <taxon>Corynebacterium</taxon>
    </lineage>
</organism>
<sequence length="55" mass="6396">MSLFGVWFGRLVVASFCFQVKTGIARISCVWFWELMKQEFFAVFQPLLVVKGFAE</sequence>
<evidence type="ECO:0000313" key="1">
    <source>
        <dbReference type="EMBL" id="EFM48207.1"/>
    </source>
</evidence>
<evidence type="ECO:0000313" key="2">
    <source>
        <dbReference type="Proteomes" id="UP000004218"/>
    </source>
</evidence>
<accession>E0DHN8</accession>
<dbReference type="EMBL" id="ACSH02000007">
    <property type="protein sequence ID" value="EFM48207.1"/>
    <property type="molecule type" value="Genomic_DNA"/>
</dbReference>
<comment type="caution">
    <text evidence="1">The sequence shown here is derived from an EMBL/GenBank/DDBJ whole genome shotgun (WGS) entry which is preliminary data.</text>
</comment>